<organism evidence="1 2">
    <name type="scientific">Pseudooceanicola spongiae</name>
    <dbReference type="NCBI Taxonomy" id="2613965"/>
    <lineage>
        <taxon>Bacteria</taxon>
        <taxon>Pseudomonadati</taxon>
        <taxon>Pseudomonadota</taxon>
        <taxon>Alphaproteobacteria</taxon>
        <taxon>Rhodobacterales</taxon>
        <taxon>Paracoccaceae</taxon>
        <taxon>Pseudooceanicola</taxon>
    </lineage>
</organism>
<keyword evidence="2" id="KW-1185">Reference proteome</keyword>
<name>A0A7L9WMZ2_9RHOB</name>
<evidence type="ECO:0000313" key="2">
    <source>
        <dbReference type="Proteomes" id="UP000594118"/>
    </source>
</evidence>
<accession>A0A7L9WMZ2</accession>
<reference evidence="1 2" key="1">
    <citation type="submission" date="2019-10" db="EMBL/GenBank/DDBJ databases">
        <title>Pseudopuniceibacterium sp. HQ09 islated from Antarctica.</title>
        <authorList>
            <person name="Liao L."/>
            <person name="Su S."/>
            <person name="Chen B."/>
            <person name="Yu Y."/>
        </authorList>
    </citation>
    <scope>NUCLEOTIDE SEQUENCE [LARGE SCALE GENOMIC DNA]</scope>
    <source>
        <strain evidence="1 2">HQ09</strain>
    </source>
</reference>
<protein>
    <submittedName>
        <fullName evidence="1">Uncharacterized protein</fullName>
    </submittedName>
</protein>
<dbReference type="RefSeq" id="WP_193082751.1">
    <property type="nucleotide sequence ID" value="NZ_CP045201.1"/>
</dbReference>
<dbReference type="Proteomes" id="UP000594118">
    <property type="component" value="Chromosome"/>
</dbReference>
<evidence type="ECO:0000313" key="1">
    <source>
        <dbReference type="EMBL" id="QOL80430.1"/>
    </source>
</evidence>
<sequence>MNENITLTIDTGTIILVAEILKAERGAKQVDVPDAQKAIVDALRSFSAAGVELFEGDAADDPATTFDPRPPVRCLRWHTCTADDPWTADVSRRASHPDAKEIDDKTMLCPHCDVSFPKT</sequence>
<dbReference type="AlphaFoldDB" id="A0A7L9WMZ2"/>
<proteinExistence type="predicted"/>
<dbReference type="EMBL" id="CP045201">
    <property type="protein sequence ID" value="QOL80430.1"/>
    <property type="molecule type" value="Genomic_DNA"/>
</dbReference>
<gene>
    <name evidence="1" type="ORF">F3W81_06150</name>
</gene>
<dbReference type="KEGG" id="pshq:F3W81_06150"/>